<organism evidence="4 5">
    <name type="scientific">Pseudocercospora fijiensis (strain CIRAD86)</name>
    <name type="common">Black leaf streak disease fungus</name>
    <name type="synonym">Mycosphaerella fijiensis</name>
    <dbReference type="NCBI Taxonomy" id="383855"/>
    <lineage>
        <taxon>Eukaryota</taxon>
        <taxon>Fungi</taxon>
        <taxon>Dikarya</taxon>
        <taxon>Ascomycota</taxon>
        <taxon>Pezizomycotina</taxon>
        <taxon>Dothideomycetes</taxon>
        <taxon>Dothideomycetidae</taxon>
        <taxon>Mycosphaerellales</taxon>
        <taxon>Mycosphaerellaceae</taxon>
        <taxon>Pseudocercospora</taxon>
    </lineage>
</organism>
<dbReference type="SUPFAM" id="SSF54695">
    <property type="entry name" value="POZ domain"/>
    <property type="match status" value="1"/>
</dbReference>
<dbReference type="KEGG" id="pfj:MYCFIDRAFT_170185"/>
<feature type="transmembrane region" description="Helical" evidence="2">
    <location>
        <begin position="108"/>
        <end position="130"/>
    </location>
</feature>
<dbReference type="Proteomes" id="UP000016932">
    <property type="component" value="Unassembled WGS sequence"/>
</dbReference>
<sequence length="771" mass="85609">MPTSLMGGRLAWSNYSDYSGAFKARGLGRRARSSRPPANSKYAAVPLETEQMLTVCLSSAYLASLPRKVGAIAYLRAAYTTPAVLLYNDSILPIGVQKENRLSRNAKIAIAVVVPIVTIVLIAALVVFCLKRRRRKRANIAEGRIERSKDSHASLEVHHAVTEDPASDALHSSGPAELGSTGQNYPHEPQVDQPSYAFKRSSLKILAELKLAIRHERRQKCLEYSNLALVRRGNEEGAAGLELVTSDCRQIHAIGSICLFSTARQHQHHLCARLGHGFRLCLRHLNPPTKMSSVATSADSATKEEEIFDIILIVGAENEKLRASSAVLSANSPVFAAMFGPNFSEGQQLRDPSRKDPVQIKLPEDDAHGMRLLNGVLHNVGMIRSGWCYGGWETHISELEKFAVLAAKYMCQDAARSRAGEWIDVQIKRLLGLLDAGASASVDYEFVQVLKAIDLLDDHVRFAYLSNNLGRRGWSLDQAFADAQDDALAPYKLRAQKKKLTTADHYERSKDTAIRKLGDMLDQIGETVLRHTIQTYGASPPGRHRGLQCISTRNLASWLLEELANGQLWPPEKRPATLPALLDRLQCYRTNIVSWRCYQDLWGCLRWNFPGKRLSCTSQSVVSDTHNGIKDAQDFAEKVFVGVLHGCFRGGCKDERGCCLMALMGDVLMGFDADESTNYCDVAEYHVSERWNHCTAPQSRLITYAVYVSYLHLRRHHVHEVCKPQKPPHDGAIISRQSISILLSAPKAAMSYKDIFITGMTISVCTINVID</sequence>
<feature type="domain" description="BTB" evidence="3">
    <location>
        <begin position="308"/>
        <end position="378"/>
    </location>
</feature>
<feature type="region of interest" description="Disordered" evidence="1">
    <location>
        <begin position="164"/>
        <end position="191"/>
    </location>
</feature>
<accession>N1QBN4</accession>
<dbReference type="AlphaFoldDB" id="N1QBN4"/>
<reference evidence="4 5" key="1">
    <citation type="journal article" date="2012" name="PLoS Pathog.">
        <title>Diverse lifestyles and strategies of plant pathogenesis encoded in the genomes of eighteen Dothideomycetes fungi.</title>
        <authorList>
            <person name="Ohm R.A."/>
            <person name="Feau N."/>
            <person name="Henrissat B."/>
            <person name="Schoch C.L."/>
            <person name="Horwitz B.A."/>
            <person name="Barry K.W."/>
            <person name="Condon B.J."/>
            <person name="Copeland A.C."/>
            <person name="Dhillon B."/>
            <person name="Glaser F."/>
            <person name="Hesse C.N."/>
            <person name="Kosti I."/>
            <person name="LaButti K."/>
            <person name="Lindquist E.A."/>
            <person name="Lucas S."/>
            <person name="Salamov A.A."/>
            <person name="Bradshaw R.E."/>
            <person name="Ciuffetti L."/>
            <person name="Hamelin R.C."/>
            <person name="Kema G.H.J."/>
            <person name="Lawrence C."/>
            <person name="Scott J.A."/>
            <person name="Spatafora J.W."/>
            <person name="Turgeon B.G."/>
            <person name="de Wit P.J.G.M."/>
            <person name="Zhong S."/>
            <person name="Goodwin S.B."/>
            <person name="Grigoriev I.V."/>
        </authorList>
    </citation>
    <scope>NUCLEOTIDE SEQUENCE [LARGE SCALE GENOMIC DNA]</scope>
    <source>
        <strain evidence="4 5">CIRAD86</strain>
    </source>
</reference>
<dbReference type="HOGENOM" id="CLU_362513_0_0_1"/>
<proteinExistence type="predicted"/>
<evidence type="ECO:0000313" key="5">
    <source>
        <dbReference type="Proteomes" id="UP000016932"/>
    </source>
</evidence>
<dbReference type="GeneID" id="19332455"/>
<dbReference type="CDD" id="cd18186">
    <property type="entry name" value="BTB_POZ_ZBTB_KLHL-like"/>
    <property type="match status" value="1"/>
</dbReference>
<dbReference type="Pfam" id="PF00651">
    <property type="entry name" value="BTB"/>
    <property type="match status" value="1"/>
</dbReference>
<name>N1QBN4_PSEFD</name>
<keyword evidence="5" id="KW-1185">Reference proteome</keyword>
<dbReference type="Gene3D" id="3.30.710.10">
    <property type="entry name" value="Potassium Channel Kv1.1, Chain A"/>
    <property type="match status" value="1"/>
</dbReference>
<dbReference type="InterPro" id="IPR011333">
    <property type="entry name" value="SKP1/BTB/POZ_sf"/>
</dbReference>
<dbReference type="PROSITE" id="PS50097">
    <property type="entry name" value="BTB"/>
    <property type="match status" value="1"/>
</dbReference>
<keyword evidence="2" id="KW-1133">Transmembrane helix</keyword>
<evidence type="ECO:0000259" key="3">
    <source>
        <dbReference type="PROSITE" id="PS50097"/>
    </source>
</evidence>
<dbReference type="OrthoDB" id="5275938at2759"/>
<gene>
    <name evidence="4" type="ORF">MYCFIDRAFT_170185</name>
</gene>
<dbReference type="EMBL" id="KB446555">
    <property type="protein sequence ID" value="EME88598.1"/>
    <property type="molecule type" value="Genomic_DNA"/>
</dbReference>
<dbReference type="InterPro" id="IPR000210">
    <property type="entry name" value="BTB/POZ_dom"/>
</dbReference>
<protein>
    <recommendedName>
        <fullName evidence="3">BTB domain-containing protein</fullName>
    </recommendedName>
</protein>
<dbReference type="STRING" id="383855.N1QBN4"/>
<dbReference type="RefSeq" id="XP_007921572.1">
    <property type="nucleotide sequence ID" value="XM_007923381.1"/>
</dbReference>
<evidence type="ECO:0000313" key="4">
    <source>
        <dbReference type="EMBL" id="EME88598.1"/>
    </source>
</evidence>
<dbReference type="VEuPathDB" id="FungiDB:MYCFIDRAFT_170185"/>
<keyword evidence="2" id="KW-0472">Membrane</keyword>
<keyword evidence="2" id="KW-0812">Transmembrane</keyword>
<evidence type="ECO:0000256" key="1">
    <source>
        <dbReference type="SAM" id="MobiDB-lite"/>
    </source>
</evidence>
<evidence type="ECO:0000256" key="2">
    <source>
        <dbReference type="SAM" id="Phobius"/>
    </source>
</evidence>